<gene>
    <name evidence="1" type="ORF">GMARGA_LOCUS38331</name>
</gene>
<proteinExistence type="predicted"/>
<feature type="non-terminal residue" evidence="1">
    <location>
        <position position="1"/>
    </location>
</feature>
<reference evidence="1 2" key="1">
    <citation type="submission" date="2021-06" db="EMBL/GenBank/DDBJ databases">
        <authorList>
            <person name="Kallberg Y."/>
            <person name="Tangrot J."/>
            <person name="Rosling A."/>
        </authorList>
    </citation>
    <scope>NUCLEOTIDE SEQUENCE [LARGE SCALE GENOMIC DNA]</scope>
    <source>
        <strain evidence="1 2">120-4 pot B 10/14</strain>
    </source>
</reference>
<evidence type="ECO:0000313" key="1">
    <source>
        <dbReference type="EMBL" id="CAG8846777.1"/>
    </source>
</evidence>
<evidence type="ECO:0000313" key="2">
    <source>
        <dbReference type="Proteomes" id="UP000789901"/>
    </source>
</evidence>
<name>A0ABN7X465_GIGMA</name>
<protein>
    <submittedName>
        <fullName evidence="1">13097_t:CDS:1</fullName>
    </submittedName>
</protein>
<dbReference type="Proteomes" id="UP000789901">
    <property type="component" value="Unassembled WGS sequence"/>
</dbReference>
<sequence length="56" mass="6680">YNYHTQIIEPTKKFKDATNKINSLDQKETDELILNEFNKLIEEFGKRILLNTPTHM</sequence>
<organism evidence="1 2">
    <name type="scientific">Gigaspora margarita</name>
    <dbReference type="NCBI Taxonomy" id="4874"/>
    <lineage>
        <taxon>Eukaryota</taxon>
        <taxon>Fungi</taxon>
        <taxon>Fungi incertae sedis</taxon>
        <taxon>Mucoromycota</taxon>
        <taxon>Glomeromycotina</taxon>
        <taxon>Glomeromycetes</taxon>
        <taxon>Diversisporales</taxon>
        <taxon>Gigasporaceae</taxon>
        <taxon>Gigaspora</taxon>
    </lineage>
</organism>
<accession>A0ABN7X465</accession>
<keyword evidence="2" id="KW-1185">Reference proteome</keyword>
<dbReference type="EMBL" id="CAJVQB010084923">
    <property type="protein sequence ID" value="CAG8846777.1"/>
    <property type="molecule type" value="Genomic_DNA"/>
</dbReference>
<feature type="non-terminal residue" evidence="1">
    <location>
        <position position="56"/>
    </location>
</feature>
<comment type="caution">
    <text evidence="1">The sequence shown here is derived from an EMBL/GenBank/DDBJ whole genome shotgun (WGS) entry which is preliminary data.</text>
</comment>